<evidence type="ECO:0000313" key="15">
    <source>
        <dbReference type="Proteomes" id="UP001187415"/>
    </source>
</evidence>
<feature type="domain" description="N-acetyltransferase ESCO zinc-finger" evidence="12">
    <location>
        <begin position="1576"/>
        <end position="1615"/>
    </location>
</feature>
<keyword evidence="5" id="KW-0863">Zinc-finger</keyword>
<feature type="compositionally biased region" description="Basic and acidic residues" evidence="11">
    <location>
        <begin position="916"/>
        <end position="938"/>
    </location>
</feature>
<comment type="similarity">
    <text evidence="2">Belongs to the acetyltransferase family. ECO subfamily.</text>
</comment>
<feature type="compositionally biased region" description="Polar residues" evidence="11">
    <location>
        <begin position="104"/>
        <end position="115"/>
    </location>
</feature>
<keyword evidence="4" id="KW-0479">Metal-binding</keyword>
<feature type="compositionally biased region" description="Polar residues" evidence="11">
    <location>
        <begin position="901"/>
        <end position="910"/>
    </location>
</feature>
<dbReference type="GO" id="GO:0008270">
    <property type="term" value="F:zinc ion binding"/>
    <property type="evidence" value="ECO:0007669"/>
    <property type="project" value="UniProtKB-KW"/>
</dbReference>
<feature type="compositionally biased region" description="Polar residues" evidence="11">
    <location>
        <begin position="20"/>
        <end position="37"/>
    </location>
</feature>
<evidence type="ECO:0000313" key="14">
    <source>
        <dbReference type="EMBL" id="KAK2859612.1"/>
    </source>
</evidence>
<feature type="compositionally biased region" description="Low complexity" evidence="11">
    <location>
        <begin position="1146"/>
        <end position="1168"/>
    </location>
</feature>
<dbReference type="GO" id="GO:0000785">
    <property type="term" value="C:chromatin"/>
    <property type="evidence" value="ECO:0007669"/>
    <property type="project" value="TreeGrafter"/>
</dbReference>
<dbReference type="GO" id="GO:0007064">
    <property type="term" value="P:mitotic sister chromatid cohesion"/>
    <property type="evidence" value="ECO:0007669"/>
    <property type="project" value="TreeGrafter"/>
</dbReference>
<feature type="compositionally biased region" description="Polar residues" evidence="11">
    <location>
        <begin position="1322"/>
        <end position="1333"/>
    </location>
</feature>
<feature type="compositionally biased region" description="Low complexity" evidence="11">
    <location>
        <begin position="1392"/>
        <end position="1438"/>
    </location>
</feature>
<feature type="compositionally biased region" description="Low complexity" evidence="11">
    <location>
        <begin position="948"/>
        <end position="958"/>
    </location>
</feature>
<dbReference type="PANTHER" id="PTHR45884">
    <property type="entry name" value="N-ACETYLTRANSFERASE ECO"/>
    <property type="match status" value="1"/>
</dbReference>
<feature type="compositionally biased region" description="Polar residues" evidence="11">
    <location>
        <begin position="1355"/>
        <end position="1369"/>
    </location>
</feature>
<feature type="compositionally biased region" description="Polar residues" evidence="11">
    <location>
        <begin position="1379"/>
        <end position="1388"/>
    </location>
</feature>
<comment type="caution">
    <text evidence="14">The sequence shown here is derived from an EMBL/GenBank/DDBJ whole genome shotgun (WGS) entry which is preliminary data.</text>
</comment>
<feature type="region of interest" description="Disordered" evidence="11">
    <location>
        <begin position="864"/>
        <end position="963"/>
    </location>
</feature>
<feature type="compositionally biased region" description="Polar residues" evidence="11">
    <location>
        <begin position="79"/>
        <end position="89"/>
    </location>
</feature>
<dbReference type="GO" id="GO:0005634">
    <property type="term" value="C:nucleus"/>
    <property type="evidence" value="ECO:0007669"/>
    <property type="project" value="UniProtKB-SubCell"/>
</dbReference>
<dbReference type="GO" id="GO:0061733">
    <property type="term" value="F:protein-lysine-acetyltransferase activity"/>
    <property type="evidence" value="ECO:0007669"/>
    <property type="project" value="TreeGrafter"/>
</dbReference>
<feature type="compositionally biased region" description="Basic and acidic residues" evidence="11">
    <location>
        <begin position="1523"/>
        <end position="1542"/>
    </location>
</feature>
<feature type="region of interest" description="Disordered" evidence="11">
    <location>
        <begin position="1134"/>
        <end position="1554"/>
    </location>
</feature>
<feature type="region of interest" description="Disordered" evidence="11">
    <location>
        <begin position="999"/>
        <end position="1070"/>
    </location>
</feature>
<comment type="subcellular location">
    <subcellularLocation>
        <location evidence="1">Nucleus</location>
    </subcellularLocation>
</comment>
<evidence type="ECO:0000259" key="13">
    <source>
        <dbReference type="Pfam" id="PF13880"/>
    </source>
</evidence>
<evidence type="ECO:0000256" key="3">
    <source>
        <dbReference type="ARBA" id="ARBA00022679"/>
    </source>
</evidence>
<evidence type="ECO:0000256" key="7">
    <source>
        <dbReference type="ARBA" id="ARBA00023242"/>
    </source>
</evidence>
<reference evidence="14" key="1">
    <citation type="submission" date="2023-07" db="EMBL/GenBank/DDBJ databases">
        <title>Chromosome-level Genome Assembly of Striped Snakehead (Channa striata).</title>
        <authorList>
            <person name="Liu H."/>
        </authorList>
    </citation>
    <scope>NUCLEOTIDE SEQUENCE</scope>
    <source>
        <strain evidence="14">Gz</strain>
        <tissue evidence="14">Muscle</tissue>
    </source>
</reference>
<feature type="region of interest" description="Disordered" evidence="11">
    <location>
        <begin position="571"/>
        <end position="661"/>
    </location>
</feature>
<protein>
    <recommendedName>
        <fullName evidence="16">Titin-like</fullName>
    </recommendedName>
</protein>
<evidence type="ECO:0000256" key="8">
    <source>
        <dbReference type="ARBA" id="ARBA00023306"/>
    </source>
</evidence>
<evidence type="ECO:0000256" key="11">
    <source>
        <dbReference type="SAM" id="MobiDB-lite"/>
    </source>
</evidence>
<dbReference type="Pfam" id="PF13880">
    <property type="entry name" value="Acetyltransf_13"/>
    <property type="match status" value="1"/>
</dbReference>
<feature type="compositionally biased region" description="Basic and acidic residues" evidence="11">
    <location>
        <begin position="1169"/>
        <end position="1232"/>
    </location>
</feature>
<evidence type="ECO:0000256" key="10">
    <source>
        <dbReference type="ARBA" id="ARBA00047902"/>
    </source>
</evidence>
<comment type="catalytic activity">
    <reaction evidence="10">
        <text>L-lysyl-[protein] + acetyl-CoA = N(6)-acetyl-L-lysyl-[protein] + CoA + H(+)</text>
        <dbReference type="Rhea" id="RHEA:45948"/>
        <dbReference type="Rhea" id="RHEA-COMP:9752"/>
        <dbReference type="Rhea" id="RHEA-COMP:10731"/>
        <dbReference type="ChEBI" id="CHEBI:15378"/>
        <dbReference type="ChEBI" id="CHEBI:29969"/>
        <dbReference type="ChEBI" id="CHEBI:57287"/>
        <dbReference type="ChEBI" id="CHEBI:57288"/>
        <dbReference type="ChEBI" id="CHEBI:61930"/>
    </reaction>
</comment>
<feature type="compositionally biased region" description="Polar residues" evidence="11">
    <location>
        <begin position="1014"/>
        <end position="1027"/>
    </location>
</feature>
<feature type="region of interest" description="Disordered" evidence="11">
    <location>
        <begin position="20"/>
        <end position="44"/>
    </location>
</feature>
<dbReference type="InterPro" id="IPR028009">
    <property type="entry name" value="ESCO_Acetyltransf_dom"/>
</dbReference>
<keyword evidence="9" id="KW-0012">Acyltransferase</keyword>
<keyword evidence="8" id="KW-0131">Cell cycle</keyword>
<proteinExistence type="inferred from homology"/>
<feature type="compositionally biased region" description="Polar residues" evidence="11">
    <location>
        <begin position="870"/>
        <end position="882"/>
    </location>
</feature>
<name>A0AA88NJ16_CHASR</name>
<feature type="compositionally biased region" description="Basic and acidic residues" evidence="11">
    <location>
        <begin position="1277"/>
        <end position="1286"/>
    </location>
</feature>
<feature type="compositionally biased region" description="Basic and acidic residues" evidence="11">
    <location>
        <begin position="578"/>
        <end position="595"/>
    </location>
</feature>
<dbReference type="Pfam" id="PF13878">
    <property type="entry name" value="zf-C2H2_3"/>
    <property type="match status" value="1"/>
</dbReference>
<evidence type="ECO:0008006" key="16">
    <source>
        <dbReference type="Google" id="ProtNLM"/>
    </source>
</evidence>
<evidence type="ECO:0000259" key="12">
    <source>
        <dbReference type="Pfam" id="PF13878"/>
    </source>
</evidence>
<keyword evidence="6" id="KW-0862">Zinc</keyword>
<evidence type="ECO:0000256" key="5">
    <source>
        <dbReference type="ARBA" id="ARBA00022771"/>
    </source>
</evidence>
<gene>
    <name evidence="14" type="ORF">Q5P01_004232</name>
</gene>
<organism evidence="14 15">
    <name type="scientific">Channa striata</name>
    <name type="common">Snakehead murrel</name>
    <name type="synonym">Ophicephalus striatus</name>
    <dbReference type="NCBI Taxonomy" id="64152"/>
    <lineage>
        <taxon>Eukaryota</taxon>
        <taxon>Metazoa</taxon>
        <taxon>Chordata</taxon>
        <taxon>Craniata</taxon>
        <taxon>Vertebrata</taxon>
        <taxon>Euteleostomi</taxon>
        <taxon>Actinopterygii</taxon>
        <taxon>Neopterygii</taxon>
        <taxon>Teleostei</taxon>
        <taxon>Neoteleostei</taxon>
        <taxon>Acanthomorphata</taxon>
        <taxon>Anabantaria</taxon>
        <taxon>Anabantiformes</taxon>
        <taxon>Channoidei</taxon>
        <taxon>Channidae</taxon>
        <taxon>Channa</taxon>
    </lineage>
</organism>
<dbReference type="Proteomes" id="UP001187415">
    <property type="component" value="Unassembled WGS sequence"/>
</dbReference>
<dbReference type="PANTHER" id="PTHR45884:SF1">
    <property type="entry name" value="N-ACETYLTRANSFERASE ESCO1"/>
    <property type="match status" value="1"/>
</dbReference>
<keyword evidence="3" id="KW-0808">Transferase</keyword>
<evidence type="ECO:0000256" key="6">
    <source>
        <dbReference type="ARBA" id="ARBA00022833"/>
    </source>
</evidence>
<accession>A0AA88NJ16</accession>
<evidence type="ECO:0000256" key="2">
    <source>
        <dbReference type="ARBA" id="ARBA00005816"/>
    </source>
</evidence>
<feature type="region of interest" description="Disordered" evidence="11">
    <location>
        <begin position="65"/>
        <end position="89"/>
    </location>
</feature>
<feature type="compositionally biased region" description="Low complexity" evidence="11">
    <location>
        <begin position="1485"/>
        <end position="1494"/>
    </location>
</feature>
<keyword evidence="15" id="KW-1185">Reference proteome</keyword>
<sequence>MEPAPITMEISNITPTVDIQINQHQESQEVSGHTTDMSTEDNQDKTERIAKEQLLILPVPEIQTQLETQAKPTSEICDLQSSEKTQSQKSLNELKMEAATISHISPTAEMQNQKPQDGDEHNTGSATVPENHNLVEMQNKSTSEVFVQVPPVEKQGEDTETTIKTSEEVQHGLRIPTNECDQNEIKGVAEYVGDTESLKEMETKTAVTPDNISNLTAVEKENHRSQEVSELATDTQLQKDAVIAESKKCQEEVATECFSFTENQIEKDAETTATLDESPDQGSVMEIQNQDSHEVSDINTGVALQKDDATKNSIEIDAETTAIPDKISDSGSVIEMQNHESQVVNEHNDIRDILKNLEAASSWDNKNEDTVTAAIQADMETTAVPEIISVTSPIEEQKNYAMEEVIEHTATVSDEIHESLHMANLEGKESENMPHNLPVEVDQGDMDVMSRSIEMVDSGLEEEGQKQMLNEADESVTNIEGLVEGSGNSDVIVFVCDQQSDTDVLIQQSEEQIKTVNQSEGYLCENQIVYEPISSPESTDDREVSTASGKHDTVSLLDLLDIQNTETHQMKDISANEESNRSCDPKLESEDHAKEGICVSDSQEPAKMEVESASVPETCLPSQLDQSNVDMKQVALISSSDDISVPDGSSEDATGKSERKNLPECISATEVSEQMQEDAGLQEVADVTVTTTTAATEVEIPDSTSEEYVILEPVPESEIRLDIVTQAVAELGLPVSYSEEVNPESAIVGEVEKERPMNGSQQMVLSETQAHEVKDATVTNSDQDEITTIRTDISIGESLDNCEQQSSDMMDFNTADTQMADSHAEVTDEGSNLVGVESAEANLDVQEVQILEDIEIGHEIVVAEEENEQDSSVTVIENTQEPPGTADPEKSGEKVQEKNIDSTSGASSKKQMSRTDATDEKTEDAKKGEEAGKPKKQEMNTQARTKARLAALAEQKAAASKRTANRQQLNLLALCQEIAEDIATDSMLLKKIEEEKQAAEAAMAKGGVIKRESTPVSTQDPDSNNVATPAGPEECSASMTPAKEEAAAPDAQPSTADSAEAKPAADTPKRRFFISQISVPLKAHEKKKLTRYQRLRQVELQREKMSWARVKKLKSDQVNQMFSDMDWQAPLSATSSFSVATPPPEASSSKTSPPSPAATSTQPATPKTDVSKAETPKTEPIKTEITDNEPSKTEPTKTETSKSEPTKSEPTKSERTKTEECKTEHPNTETRRITRQSKAQAAKAAPTPGPSPKVTRSAAKRSLPAVPPPMPNGLNAEKPKPVEYKPYRPRPKYSPDDFELDDDPLPIAPAKPSPHSCPIQPPTQLHSQPTAQTKPAHPLKPAASSQLANPAKPKAQTTHAGQISGQSRPSLAATAQLKPASSVNSQSKPGVATAPQATATAAASSAKAPIKSAPQSKAASAPGQSKPAASASSQLKPSGSGQLKPPVVLTTPETKPAASKPVVVPLKTPSPSSSSENGKCKDTADPSSATPTSSLPCNESLKVSDGVQPCEEKPPGTDTESSPAKETETAKTAENTQEKPCQDRAANPQDGVTPLSDVCLQREVKKLKEADKDGTQTIIDAGQKHFGAVACSVCGMLYSAANPEDESQHLLFHNQFISAVKYVGWKKERILAEYLDGKIILVLPDDPKYALKKVEEIREMVDNDLGFQQVETKFPSQTKTFLFISNDKKVAGCLIAEHIQEGYRVIEEPLPEGSEGEKVMFERQRAWCCSTTPEPAICGISRIWVVNMMRHQGIATRLIECLRNNFIYGSYLSKDEIAFSDPTPDGKLFATHYFGTSQFLVYNFVSGTRSSQPKTDAV</sequence>
<feature type="compositionally biased region" description="Basic and acidic residues" evidence="11">
    <location>
        <begin position="887"/>
        <end position="900"/>
    </location>
</feature>
<evidence type="ECO:0000256" key="1">
    <source>
        <dbReference type="ARBA" id="ARBA00004123"/>
    </source>
</evidence>
<keyword evidence="7" id="KW-0539">Nucleus</keyword>
<feature type="compositionally biased region" description="Polar residues" evidence="11">
    <location>
        <begin position="620"/>
        <end position="642"/>
    </location>
</feature>
<evidence type="ECO:0000256" key="4">
    <source>
        <dbReference type="ARBA" id="ARBA00022723"/>
    </source>
</evidence>
<dbReference type="EMBL" id="JAUPFM010000002">
    <property type="protein sequence ID" value="KAK2859612.1"/>
    <property type="molecule type" value="Genomic_DNA"/>
</dbReference>
<feature type="domain" description="N-acetyltransferase ESCO acetyl-transferase" evidence="13">
    <location>
        <begin position="1734"/>
        <end position="1802"/>
    </location>
</feature>
<dbReference type="InterPro" id="IPR028005">
    <property type="entry name" value="AcTrfase_ESCO_Znf_dom"/>
</dbReference>
<evidence type="ECO:0000256" key="9">
    <source>
        <dbReference type="ARBA" id="ARBA00023315"/>
    </source>
</evidence>
<feature type="region of interest" description="Disordered" evidence="11">
    <location>
        <begin position="104"/>
        <end position="128"/>
    </location>
</feature>